<sequence length="104" mass="11028">MTRDNRLDRHKVWDSRPTAYPACRAVSLCGGGRYATHAPPPPASKAIESLSYWECLSPGSCVEAEVLMDECSTGGQVATPPPAGHGDKTGDEQGTAGENTQQQI</sequence>
<evidence type="ECO:0000256" key="1">
    <source>
        <dbReference type="SAM" id="MobiDB-lite"/>
    </source>
</evidence>
<gene>
    <name evidence="2" type="ORF">PLEPLA_LOCUS45239</name>
</gene>
<dbReference type="EMBL" id="CADEAL010004341">
    <property type="protein sequence ID" value="CAB1457415.1"/>
    <property type="molecule type" value="Genomic_DNA"/>
</dbReference>
<accession>A0A9N7VXJ4</accession>
<evidence type="ECO:0000313" key="2">
    <source>
        <dbReference type="EMBL" id="CAB1457415.1"/>
    </source>
</evidence>
<dbReference type="Proteomes" id="UP001153269">
    <property type="component" value="Unassembled WGS sequence"/>
</dbReference>
<comment type="caution">
    <text evidence="2">The sequence shown here is derived from an EMBL/GenBank/DDBJ whole genome shotgun (WGS) entry which is preliminary data.</text>
</comment>
<name>A0A9N7VXJ4_PLEPL</name>
<protein>
    <submittedName>
        <fullName evidence="2">Uncharacterized protein</fullName>
    </submittedName>
</protein>
<feature type="region of interest" description="Disordered" evidence="1">
    <location>
        <begin position="72"/>
        <end position="104"/>
    </location>
</feature>
<reference evidence="2" key="1">
    <citation type="submission" date="2020-03" db="EMBL/GenBank/DDBJ databases">
        <authorList>
            <person name="Weist P."/>
        </authorList>
    </citation>
    <scope>NUCLEOTIDE SEQUENCE</scope>
</reference>
<evidence type="ECO:0000313" key="3">
    <source>
        <dbReference type="Proteomes" id="UP001153269"/>
    </source>
</evidence>
<proteinExistence type="predicted"/>
<organism evidence="2 3">
    <name type="scientific">Pleuronectes platessa</name>
    <name type="common">European plaice</name>
    <dbReference type="NCBI Taxonomy" id="8262"/>
    <lineage>
        <taxon>Eukaryota</taxon>
        <taxon>Metazoa</taxon>
        <taxon>Chordata</taxon>
        <taxon>Craniata</taxon>
        <taxon>Vertebrata</taxon>
        <taxon>Euteleostomi</taxon>
        <taxon>Actinopterygii</taxon>
        <taxon>Neopterygii</taxon>
        <taxon>Teleostei</taxon>
        <taxon>Neoteleostei</taxon>
        <taxon>Acanthomorphata</taxon>
        <taxon>Carangaria</taxon>
        <taxon>Pleuronectiformes</taxon>
        <taxon>Pleuronectoidei</taxon>
        <taxon>Pleuronectidae</taxon>
        <taxon>Pleuronectes</taxon>
    </lineage>
</organism>
<keyword evidence="3" id="KW-1185">Reference proteome</keyword>
<dbReference type="AlphaFoldDB" id="A0A9N7VXJ4"/>